<reference evidence="13" key="1">
    <citation type="submission" date="2022-11" db="UniProtKB">
        <authorList>
            <consortium name="WormBaseParasite"/>
        </authorList>
    </citation>
    <scope>IDENTIFICATION</scope>
</reference>
<dbReference type="InterPro" id="IPR023696">
    <property type="entry name" value="Ureohydrolase_dom_sf"/>
</dbReference>
<accession>A0A915IH60</accession>
<keyword evidence="12" id="KW-1185">Reference proteome</keyword>
<comment type="subcellular location">
    <subcellularLocation>
        <location evidence="1">Nucleus</location>
    </subcellularLocation>
</comment>
<dbReference type="InterPro" id="IPR023801">
    <property type="entry name" value="His_deacetylse_dom"/>
</dbReference>
<keyword evidence="7" id="KW-0805">Transcription regulation</keyword>
<proteinExistence type="inferred from homology"/>
<dbReference type="GO" id="GO:0000118">
    <property type="term" value="C:histone deacetylase complex"/>
    <property type="evidence" value="ECO:0007669"/>
    <property type="project" value="TreeGrafter"/>
</dbReference>
<evidence type="ECO:0000256" key="4">
    <source>
        <dbReference type="ARBA" id="ARBA00022491"/>
    </source>
</evidence>
<evidence type="ECO:0000256" key="10">
    <source>
        <dbReference type="ARBA" id="ARBA00048287"/>
    </source>
</evidence>
<evidence type="ECO:0000256" key="8">
    <source>
        <dbReference type="ARBA" id="ARBA00023163"/>
    </source>
</evidence>
<keyword evidence="4" id="KW-0678">Repressor</keyword>
<evidence type="ECO:0000259" key="11">
    <source>
        <dbReference type="Pfam" id="PF00850"/>
    </source>
</evidence>
<keyword evidence="6" id="KW-0156">Chromatin regulator</keyword>
<feature type="domain" description="Histone deacetylase" evidence="11">
    <location>
        <begin position="2"/>
        <end position="81"/>
    </location>
</feature>
<evidence type="ECO:0000313" key="12">
    <source>
        <dbReference type="Proteomes" id="UP000887565"/>
    </source>
</evidence>
<evidence type="ECO:0000256" key="7">
    <source>
        <dbReference type="ARBA" id="ARBA00023015"/>
    </source>
</evidence>
<evidence type="ECO:0000256" key="6">
    <source>
        <dbReference type="ARBA" id="ARBA00022853"/>
    </source>
</evidence>
<dbReference type="Pfam" id="PF00850">
    <property type="entry name" value="Hist_deacetyl"/>
    <property type="match status" value="1"/>
</dbReference>
<dbReference type="AlphaFoldDB" id="A0A915IH60"/>
<keyword evidence="9" id="KW-0539">Nucleus</keyword>
<evidence type="ECO:0000256" key="2">
    <source>
        <dbReference type="ARBA" id="ARBA00007738"/>
    </source>
</evidence>
<keyword evidence="5" id="KW-0378">Hydrolase</keyword>
<evidence type="ECO:0000313" key="13">
    <source>
        <dbReference type="WBParaSite" id="nRc.2.0.1.t13511-RA"/>
    </source>
</evidence>
<dbReference type="InterPro" id="IPR037138">
    <property type="entry name" value="His_deacetylse_dom_sf"/>
</dbReference>
<dbReference type="Proteomes" id="UP000887565">
    <property type="component" value="Unplaced"/>
</dbReference>
<dbReference type="GO" id="GO:0040029">
    <property type="term" value="P:epigenetic regulation of gene expression"/>
    <property type="evidence" value="ECO:0007669"/>
    <property type="project" value="TreeGrafter"/>
</dbReference>
<organism evidence="12 13">
    <name type="scientific">Romanomermis culicivorax</name>
    <name type="common">Nematode worm</name>
    <dbReference type="NCBI Taxonomy" id="13658"/>
    <lineage>
        <taxon>Eukaryota</taxon>
        <taxon>Metazoa</taxon>
        <taxon>Ecdysozoa</taxon>
        <taxon>Nematoda</taxon>
        <taxon>Enoplea</taxon>
        <taxon>Dorylaimia</taxon>
        <taxon>Mermithida</taxon>
        <taxon>Mermithoidea</taxon>
        <taxon>Mermithidae</taxon>
        <taxon>Romanomermis</taxon>
    </lineage>
</organism>
<dbReference type="Gene3D" id="3.40.800.20">
    <property type="entry name" value="Histone deacetylase domain"/>
    <property type="match status" value="1"/>
</dbReference>
<keyword evidence="8" id="KW-0804">Transcription</keyword>
<sequence>ALGFCYFNNVAIAARVVKQKFGGQISKIALVDWDVHHGNGTQMMFESDPDVLYLSLHRHDDGNFFPGTGSAEEVTEMTGRSKFKSLLENFGCRKI</sequence>
<dbReference type="SUPFAM" id="SSF52768">
    <property type="entry name" value="Arginase/deacetylase"/>
    <property type="match status" value="1"/>
</dbReference>
<dbReference type="WBParaSite" id="nRc.2.0.1.t13511-RA">
    <property type="protein sequence ID" value="nRc.2.0.1.t13511-RA"/>
    <property type="gene ID" value="nRc.2.0.1.g13511"/>
</dbReference>
<evidence type="ECO:0000256" key="1">
    <source>
        <dbReference type="ARBA" id="ARBA00004123"/>
    </source>
</evidence>
<protein>
    <recommendedName>
        <fullName evidence="3">histone deacetylase</fullName>
        <ecNumber evidence="3">3.5.1.98</ecNumber>
    </recommendedName>
</protein>
<comment type="similarity">
    <text evidence="2">Belongs to the histone deacetylase family. HD type 2 subfamily.</text>
</comment>
<dbReference type="PANTHER" id="PTHR10625">
    <property type="entry name" value="HISTONE DEACETYLASE HDAC1-RELATED"/>
    <property type="match status" value="1"/>
</dbReference>
<name>A0A915IH60_ROMCU</name>
<dbReference type="GO" id="GO:0141221">
    <property type="term" value="F:histone deacetylase activity, hydrolytic mechanism"/>
    <property type="evidence" value="ECO:0007669"/>
    <property type="project" value="UniProtKB-EC"/>
</dbReference>
<evidence type="ECO:0000256" key="3">
    <source>
        <dbReference type="ARBA" id="ARBA00012111"/>
    </source>
</evidence>
<evidence type="ECO:0000256" key="5">
    <source>
        <dbReference type="ARBA" id="ARBA00022801"/>
    </source>
</evidence>
<comment type="catalytic activity">
    <reaction evidence="10">
        <text>N(6)-acetyl-L-lysyl-[histone] + H2O = L-lysyl-[histone] + acetate</text>
        <dbReference type="Rhea" id="RHEA:58196"/>
        <dbReference type="Rhea" id="RHEA-COMP:9845"/>
        <dbReference type="Rhea" id="RHEA-COMP:11338"/>
        <dbReference type="ChEBI" id="CHEBI:15377"/>
        <dbReference type="ChEBI" id="CHEBI:29969"/>
        <dbReference type="ChEBI" id="CHEBI:30089"/>
        <dbReference type="ChEBI" id="CHEBI:61930"/>
        <dbReference type="EC" id="3.5.1.98"/>
    </reaction>
</comment>
<dbReference type="OMA" id="NIACPCS"/>
<dbReference type="PANTHER" id="PTHR10625:SF5">
    <property type="entry name" value="HISTONE DEACETYLASE"/>
    <property type="match status" value="1"/>
</dbReference>
<dbReference type="EC" id="3.5.1.98" evidence="3"/>
<evidence type="ECO:0000256" key="9">
    <source>
        <dbReference type="ARBA" id="ARBA00023242"/>
    </source>
</evidence>